<evidence type="ECO:0000256" key="4">
    <source>
        <dbReference type="ARBA" id="ARBA00023027"/>
    </source>
</evidence>
<keyword evidence="3 7" id="KW-0808">Transferase</keyword>
<dbReference type="GO" id="GO:1990404">
    <property type="term" value="F:NAD+-protein mono-ADP-ribosyltransferase activity"/>
    <property type="evidence" value="ECO:0007669"/>
    <property type="project" value="TreeGrafter"/>
</dbReference>
<dbReference type="Ensembl" id="ENSANIT00000021864.1">
    <property type="protein sequence ID" value="ENSANIP00000021165.1"/>
    <property type="gene ID" value="ENSANIG00000014379.1"/>
</dbReference>
<dbReference type="Proteomes" id="UP000694541">
    <property type="component" value="Unplaced"/>
</dbReference>
<evidence type="ECO:0000313" key="9">
    <source>
        <dbReference type="Ensembl" id="ENSANIP00000021165.1"/>
    </source>
</evidence>
<dbReference type="GO" id="GO:0003950">
    <property type="term" value="F:NAD+ poly-ADP-ribosyltransferase activity"/>
    <property type="evidence" value="ECO:0007669"/>
    <property type="project" value="UniProtKB-UniRule"/>
</dbReference>
<dbReference type="GO" id="GO:0005634">
    <property type="term" value="C:nucleus"/>
    <property type="evidence" value="ECO:0007669"/>
    <property type="project" value="UniProtKB-SubCell"/>
</dbReference>
<reference evidence="9" key="1">
    <citation type="submission" date="2025-08" db="UniProtKB">
        <authorList>
            <consortium name="Ensembl"/>
        </authorList>
    </citation>
    <scope>IDENTIFICATION</scope>
</reference>
<evidence type="ECO:0000256" key="2">
    <source>
        <dbReference type="ARBA" id="ARBA00022676"/>
    </source>
</evidence>
<name>A0A8B9NB82_9AVES</name>
<keyword evidence="10" id="KW-1185">Reference proteome</keyword>
<dbReference type="GO" id="GO:0005737">
    <property type="term" value="C:cytoplasm"/>
    <property type="evidence" value="ECO:0007669"/>
    <property type="project" value="TreeGrafter"/>
</dbReference>
<keyword evidence="5" id="KW-0539">Nucleus</keyword>
<dbReference type="PANTHER" id="PTHR14453">
    <property type="entry name" value="PARP/ZINC FINGER CCCH TYPE DOMAIN CONTAINING PROTEIN"/>
    <property type="match status" value="1"/>
</dbReference>
<comment type="subcellular location">
    <subcellularLocation>
        <location evidence="1">Nucleus</location>
    </subcellularLocation>
</comment>
<comment type="similarity">
    <text evidence="6">Belongs to the ARTD/PARP family.</text>
</comment>
<dbReference type="InterPro" id="IPR052056">
    <property type="entry name" value="Mono-ARTD/PARP"/>
</dbReference>
<dbReference type="SUPFAM" id="SSF56399">
    <property type="entry name" value="ADP-ribosylation"/>
    <property type="match status" value="1"/>
</dbReference>
<evidence type="ECO:0000256" key="3">
    <source>
        <dbReference type="ARBA" id="ARBA00022679"/>
    </source>
</evidence>
<dbReference type="PROSITE" id="PS51059">
    <property type="entry name" value="PARP_CATALYTIC"/>
    <property type="match status" value="1"/>
</dbReference>
<dbReference type="PANTHER" id="PTHR14453:SF89">
    <property type="entry name" value="PROTEIN MONO-ADP-RIBOSYLTRANSFERASE PARP14"/>
    <property type="match status" value="1"/>
</dbReference>
<evidence type="ECO:0000313" key="10">
    <source>
        <dbReference type="Proteomes" id="UP000694541"/>
    </source>
</evidence>
<keyword evidence="4 7" id="KW-0520">NAD</keyword>
<evidence type="ECO:0000259" key="8">
    <source>
        <dbReference type="PROSITE" id="PS51059"/>
    </source>
</evidence>
<evidence type="ECO:0000256" key="7">
    <source>
        <dbReference type="RuleBase" id="RU362114"/>
    </source>
</evidence>
<protein>
    <recommendedName>
        <fullName evidence="7">Poly [ADP-ribose] polymerase</fullName>
        <shortName evidence="7">PARP</shortName>
        <ecNumber evidence="7">2.4.2.-</ecNumber>
    </recommendedName>
</protein>
<organism evidence="9 10">
    <name type="scientific">Accipiter nisus</name>
    <name type="common">Eurasian sparrowhawk</name>
    <dbReference type="NCBI Taxonomy" id="211598"/>
    <lineage>
        <taxon>Eukaryota</taxon>
        <taxon>Metazoa</taxon>
        <taxon>Chordata</taxon>
        <taxon>Craniata</taxon>
        <taxon>Vertebrata</taxon>
        <taxon>Euteleostomi</taxon>
        <taxon>Archelosauria</taxon>
        <taxon>Archosauria</taxon>
        <taxon>Dinosauria</taxon>
        <taxon>Saurischia</taxon>
        <taxon>Theropoda</taxon>
        <taxon>Coelurosauria</taxon>
        <taxon>Aves</taxon>
        <taxon>Neognathae</taxon>
        <taxon>Neoaves</taxon>
        <taxon>Telluraves</taxon>
        <taxon>Accipitrimorphae</taxon>
        <taxon>Accipitriformes</taxon>
        <taxon>Accipitridae</taxon>
        <taxon>Accipitrinae</taxon>
        <taxon>Accipiter</taxon>
    </lineage>
</organism>
<dbReference type="Gene3D" id="3.90.228.10">
    <property type="match status" value="1"/>
</dbReference>
<dbReference type="EC" id="2.4.2.-" evidence="7"/>
<reference evidence="9" key="2">
    <citation type="submission" date="2025-09" db="UniProtKB">
        <authorList>
            <consortium name="Ensembl"/>
        </authorList>
    </citation>
    <scope>IDENTIFICATION</scope>
</reference>
<dbReference type="GO" id="GO:0070212">
    <property type="term" value="P:protein poly-ADP-ribosylation"/>
    <property type="evidence" value="ECO:0007669"/>
    <property type="project" value="TreeGrafter"/>
</dbReference>
<evidence type="ECO:0000256" key="5">
    <source>
        <dbReference type="ARBA" id="ARBA00023242"/>
    </source>
</evidence>
<accession>A0A8B9NB82</accession>
<evidence type="ECO:0000256" key="6">
    <source>
        <dbReference type="ARBA" id="ARBA00024347"/>
    </source>
</evidence>
<dbReference type="GO" id="GO:0010629">
    <property type="term" value="P:negative regulation of gene expression"/>
    <property type="evidence" value="ECO:0007669"/>
    <property type="project" value="TreeGrafter"/>
</dbReference>
<dbReference type="AlphaFoldDB" id="A0A8B9NB82"/>
<dbReference type="InterPro" id="IPR012317">
    <property type="entry name" value="Poly(ADP-ribose)pol_cat_dom"/>
</dbReference>
<proteinExistence type="inferred from homology"/>
<feature type="domain" description="PARP catalytic" evidence="8">
    <location>
        <begin position="26"/>
        <end position="212"/>
    </location>
</feature>
<dbReference type="GO" id="GO:0003714">
    <property type="term" value="F:transcription corepressor activity"/>
    <property type="evidence" value="ECO:0007669"/>
    <property type="project" value="TreeGrafter"/>
</dbReference>
<keyword evidence="2 7" id="KW-0328">Glycosyltransferase</keyword>
<evidence type="ECO:0000256" key="1">
    <source>
        <dbReference type="ARBA" id="ARBA00004123"/>
    </source>
</evidence>
<sequence length="212" mass="24732">MFHFKQRIWVNMIDYIFSADQESTVLPATWDDMQNQRLKIVELKPGSREYGDVQERFLNTCQSLKIVKIERVQNPFFWKAYQIKKREMDNKNGNRNNERLLFHGTSKESLTLINTGGFNRSYAGMHGNTNFKTTLVFLNWARTDLPCHLYSSALYAKLFVLLNFPTANKKQNCQAITGSEDGRQVIAANEMLTNICFSDYSCKLWKWNVLCC</sequence>
<dbReference type="Pfam" id="PF00644">
    <property type="entry name" value="PARP"/>
    <property type="match status" value="1"/>
</dbReference>